<name>A0AAW1HXD9_POPJA</name>
<dbReference type="EMBL" id="JASPKY010000825">
    <property type="protein sequence ID" value="KAK9681329.1"/>
    <property type="molecule type" value="Genomic_DNA"/>
</dbReference>
<dbReference type="AlphaFoldDB" id="A0AAW1HXD9"/>
<organism evidence="1 2">
    <name type="scientific">Popillia japonica</name>
    <name type="common">Japanese beetle</name>
    <dbReference type="NCBI Taxonomy" id="7064"/>
    <lineage>
        <taxon>Eukaryota</taxon>
        <taxon>Metazoa</taxon>
        <taxon>Ecdysozoa</taxon>
        <taxon>Arthropoda</taxon>
        <taxon>Hexapoda</taxon>
        <taxon>Insecta</taxon>
        <taxon>Pterygota</taxon>
        <taxon>Neoptera</taxon>
        <taxon>Endopterygota</taxon>
        <taxon>Coleoptera</taxon>
        <taxon>Polyphaga</taxon>
        <taxon>Scarabaeiformia</taxon>
        <taxon>Scarabaeidae</taxon>
        <taxon>Rutelinae</taxon>
        <taxon>Popillia</taxon>
    </lineage>
</organism>
<reference evidence="1 2" key="1">
    <citation type="journal article" date="2024" name="BMC Genomics">
        <title>De novo assembly and annotation of Popillia japonica's genome with initial clues to its potential as an invasive pest.</title>
        <authorList>
            <person name="Cucini C."/>
            <person name="Boschi S."/>
            <person name="Funari R."/>
            <person name="Cardaioli E."/>
            <person name="Iannotti N."/>
            <person name="Marturano G."/>
            <person name="Paoli F."/>
            <person name="Bruttini M."/>
            <person name="Carapelli A."/>
            <person name="Frati F."/>
            <person name="Nardi F."/>
        </authorList>
    </citation>
    <scope>NUCLEOTIDE SEQUENCE [LARGE SCALE GENOMIC DNA]</scope>
    <source>
        <strain evidence="1">DMR45628</strain>
    </source>
</reference>
<keyword evidence="2" id="KW-1185">Reference proteome</keyword>
<sequence length="134" mass="14552">MNLLVYLSPFIHPIPKLPKTVRFQFRIGFAYVDATGINTLNAHYFPVHWYSYGVPCDAGLSHVSSCTRASNIVSADGRVVRYSSQTGRLGCPRHFAAAAAASGVPVEAPGLRAQTQIDLRRPLRAQIPKSSAAN</sequence>
<comment type="caution">
    <text evidence="1">The sequence shown here is derived from an EMBL/GenBank/DDBJ whole genome shotgun (WGS) entry which is preliminary data.</text>
</comment>
<gene>
    <name evidence="1" type="ORF">QE152_g38396</name>
</gene>
<dbReference type="Proteomes" id="UP001458880">
    <property type="component" value="Unassembled WGS sequence"/>
</dbReference>
<evidence type="ECO:0000313" key="1">
    <source>
        <dbReference type="EMBL" id="KAK9681329.1"/>
    </source>
</evidence>
<protein>
    <submittedName>
        <fullName evidence="1">Uncharacterized protein</fullName>
    </submittedName>
</protein>
<evidence type="ECO:0000313" key="2">
    <source>
        <dbReference type="Proteomes" id="UP001458880"/>
    </source>
</evidence>
<accession>A0AAW1HXD9</accession>
<proteinExistence type="predicted"/>